<protein>
    <submittedName>
        <fullName evidence="4">Gfo/Idh/MocA family oxidoreductase</fullName>
    </submittedName>
</protein>
<dbReference type="SUPFAM" id="SSF51735">
    <property type="entry name" value="NAD(P)-binding Rossmann-fold domains"/>
    <property type="match status" value="1"/>
</dbReference>
<dbReference type="Gene3D" id="3.40.50.720">
    <property type="entry name" value="NAD(P)-binding Rossmann-like Domain"/>
    <property type="match status" value="1"/>
</dbReference>
<dbReference type="PANTHER" id="PTHR43818:SF11">
    <property type="entry name" value="BCDNA.GH03377"/>
    <property type="match status" value="1"/>
</dbReference>
<evidence type="ECO:0000313" key="5">
    <source>
        <dbReference type="Proteomes" id="UP000596857"/>
    </source>
</evidence>
<dbReference type="RefSeq" id="WP_171718844.1">
    <property type="nucleotide sequence ID" value="NZ_WHOB01000062.1"/>
</dbReference>
<evidence type="ECO:0000313" key="4">
    <source>
        <dbReference type="EMBL" id="NOU81345.1"/>
    </source>
</evidence>
<feature type="domain" description="GFO/IDH/MocA-like oxidoreductase" evidence="3">
    <location>
        <begin position="133"/>
        <end position="254"/>
    </location>
</feature>
<organism evidence="4 5">
    <name type="scientific">Paenibacillus phytohabitans</name>
    <dbReference type="NCBI Taxonomy" id="2654978"/>
    <lineage>
        <taxon>Bacteria</taxon>
        <taxon>Bacillati</taxon>
        <taxon>Bacillota</taxon>
        <taxon>Bacilli</taxon>
        <taxon>Bacillales</taxon>
        <taxon>Paenibacillaceae</taxon>
        <taxon>Paenibacillus</taxon>
    </lineage>
</organism>
<evidence type="ECO:0000259" key="2">
    <source>
        <dbReference type="Pfam" id="PF01408"/>
    </source>
</evidence>
<dbReference type="Gene3D" id="3.30.360.10">
    <property type="entry name" value="Dihydrodipicolinate Reductase, domain 2"/>
    <property type="match status" value="1"/>
</dbReference>
<keyword evidence="1" id="KW-0560">Oxidoreductase</keyword>
<sequence>MSKNIRWGIIGCGDVTEVKSGPALQKAGGSQLAAVMRRSGELAADYARRHGVPRWYDGAAGLIADTGVDAVYIATPPSTHMEYTLAAAQAGKPVYVEKPMGLNTAECEAMIAACGQAGVPLYVAYYRRGLPRFRKVKEWLDTGAIGEPRFVRTLHMTKPLAAVSEENWRVDPEISGGGLLLDVGSHTLDLLDFLLGPIEDVNGHASNFGSPYKPEDTVSGRYRFETGVHGTGIWCFNAFTNEDVTEIIGSHGSITFSTFAEQPVILRTEDGEYPEFIAHPPHIQQPLIQSIVDELLGCGTALSTGDTAIRTSRVMDELVRNYNGR</sequence>
<dbReference type="InterPro" id="IPR000683">
    <property type="entry name" value="Gfo/Idh/MocA-like_OxRdtase_N"/>
</dbReference>
<dbReference type="Pfam" id="PF01408">
    <property type="entry name" value="GFO_IDH_MocA"/>
    <property type="match status" value="1"/>
</dbReference>
<name>A0ABX1YJX4_9BACL</name>
<dbReference type="InterPro" id="IPR055170">
    <property type="entry name" value="GFO_IDH_MocA-like_dom"/>
</dbReference>
<dbReference type="Proteomes" id="UP000596857">
    <property type="component" value="Unassembled WGS sequence"/>
</dbReference>
<accession>A0ABX1YJX4</accession>
<proteinExistence type="predicted"/>
<dbReference type="InterPro" id="IPR050463">
    <property type="entry name" value="Gfo/Idh/MocA_oxidrdct_glycsds"/>
</dbReference>
<dbReference type="PANTHER" id="PTHR43818">
    <property type="entry name" value="BCDNA.GH03377"/>
    <property type="match status" value="1"/>
</dbReference>
<keyword evidence="5" id="KW-1185">Reference proteome</keyword>
<feature type="domain" description="Gfo/Idh/MocA-like oxidoreductase N-terminal" evidence="2">
    <location>
        <begin position="5"/>
        <end position="125"/>
    </location>
</feature>
<evidence type="ECO:0000259" key="3">
    <source>
        <dbReference type="Pfam" id="PF22725"/>
    </source>
</evidence>
<reference evidence="4 5" key="1">
    <citation type="submission" date="2019-10" db="EMBL/GenBank/DDBJ databases">
        <title>Description of Paenibacillus terricola sp. nov.</title>
        <authorList>
            <person name="Carlier A."/>
            <person name="Qi S."/>
        </authorList>
    </citation>
    <scope>NUCLEOTIDE SEQUENCE [LARGE SCALE GENOMIC DNA]</scope>
    <source>
        <strain evidence="4 5">LMG 31459</strain>
    </source>
</reference>
<dbReference type="EMBL" id="WHOB01000062">
    <property type="protein sequence ID" value="NOU81345.1"/>
    <property type="molecule type" value="Genomic_DNA"/>
</dbReference>
<evidence type="ECO:0000256" key="1">
    <source>
        <dbReference type="ARBA" id="ARBA00023002"/>
    </source>
</evidence>
<gene>
    <name evidence="4" type="ORF">GC101_21000</name>
</gene>
<comment type="caution">
    <text evidence="4">The sequence shown here is derived from an EMBL/GenBank/DDBJ whole genome shotgun (WGS) entry which is preliminary data.</text>
</comment>
<dbReference type="Pfam" id="PF22725">
    <property type="entry name" value="GFO_IDH_MocA_C3"/>
    <property type="match status" value="1"/>
</dbReference>
<dbReference type="InterPro" id="IPR036291">
    <property type="entry name" value="NAD(P)-bd_dom_sf"/>
</dbReference>
<dbReference type="SUPFAM" id="SSF55347">
    <property type="entry name" value="Glyceraldehyde-3-phosphate dehydrogenase-like, C-terminal domain"/>
    <property type="match status" value="1"/>
</dbReference>